<keyword evidence="10" id="KW-0732">Signal</keyword>
<dbReference type="InterPro" id="IPR005128">
    <property type="entry name" value="Acetolactate_a_deCO2ase"/>
</dbReference>
<dbReference type="CDD" id="cd17299">
    <property type="entry name" value="acetolactate_decarboxylase"/>
    <property type="match status" value="1"/>
</dbReference>
<accession>A0A1H4H0I0</accession>
<dbReference type="Proteomes" id="UP000198850">
    <property type="component" value="Unassembled WGS sequence"/>
</dbReference>
<evidence type="ECO:0000256" key="10">
    <source>
        <dbReference type="SAM" id="SignalP"/>
    </source>
</evidence>
<evidence type="ECO:0000256" key="9">
    <source>
        <dbReference type="PIRNR" id="PIRNR001332"/>
    </source>
</evidence>
<proteinExistence type="inferred from homology"/>
<dbReference type="PANTHER" id="PTHR35524">
    <property type="entry name" value="ALPHA-ACETOLACTATE DECARBOXYLASE"/>
    <property type="match status" value="1"/>
</dbReference>
<keyword evidence="12" id="KW-1185">Reference proteome</keyword>
<dbReference type="PANTHER" id="PTHR35524:SF1">
    <property type="entry name" value="ALPHA-ACETOLACTATE DECARBOXYLASE"/>
    <property type="match status" value="1"/>
</dbReference>
<evidence type="ECO:0000256" key="3">
    <source>
        <dbReference type="ARBA" id="ARBA00007106"/>
    </source>
</evidence>
<evidence type="ECO:0000256" key="2">
    <source>
        <dbReference type="ARBA" id="ARBA00005170"/>
    </source>
</evidence>
<feature type="chain" id="PRO_5011564471" description="Alpha-acetolactate decarboxylase" evidence="10">
    <location>
        <begin position="24"/>
        <end position="281"/>
    </location>
</feature>
<comment type="similarity">
    <text evidence="3 9">Belongs to the alpha-acetolactate decarboxylase family.</text>
</comment>
<feature type="signal peptide" evidence="10">
    <location>
        <begin position="1"/>
        <end position="23"/>
    </location>
</feature>
<evidence type="ECO:0000256" key="5">
    <source>
        <dbReference type="ARBA" id="ARBA00020164"/>
    </source>
</evidence>
<evidence type="ECO:0000256" key="6">
    <source>
        <dbReference type="ARBA" id="ARBA00022793"/>
    </source>
</evidence>
<sequence length="281" mass="31177">MKTIAMKVTLLFICCLSTVTIQAQQTTGKKTMTIPSNKNSNTGITYNTLFQYGVADSFIGGLFEATLPVSELKQHGDFGIGAPGQVDGELIVYKGHAYQTQAKGITREVPDTFKTALGFVTFFKADTAFHISAASNQKEAFDQIEKYLHQKNGVYAIKISGSFDHLKTRAFPPYTQKPYPSLATLIGRQKFFEFSNTKGTIVGYKLPHYLNGLSIEGFHFHFLSDSKTQGGHVLDFSGADLTVEVAKIQNFLLSIPQDSDFMNYNFIKKDNPDLEKVEKGH</sequence>
<dbReference type="GO" id="GO:0047605">
    <property type="term" value="F:acetolactate decarboxylase activity"/>
    <property type="evidence" value="ECO:0007669"/>
    <property type="project" value="UniProtKB-UniRule"/>
</dbReference>
<protein>
    <recommendedName>
        <fullName evidence="5 9">Alpha-acetolactate decarboxylase</fullName>
        <ecNumber evidence="4 9">4.1.1.5</ecNumber>
    </recommendedName>
</protein>
<dbReference type="OrthoDB" id="8612680at2"/>
<dbReference type="Gene3D" id="3.30.1330.80">
    <property type="entry name" value="Hypothetical protein, similar to alpha- acetolactate decarboxylase, domain 2"/>
    <property type="match status" value="2"/>
</dbReference>
<evidence type="ECO:0000313" key="11">
    <source>
        <dbReference type="EMBL" id="SEB15121.1"/>
    </source>
</evidence>
<comment type="pathway">
    <text evidence="2 9">Polyol metabolism; (R,R)-butane-2,3-diol biosynthesis; (R,R)-butane-2,3-diol from pyruvate: step 2/3.</text>
</comment>
<evidence type="ECO:0000256" key="4">
    <source>
        <dbReference type="ARBA" id="ARBA00013204"/>
    </source>
</evidence>
<evidence type="ECO:0000256" key="7">
    <source>
        <dbReference type="ARBA" id="ARBA00023061"/>
    </source>
</evidence>
<organism evidence="11 12">
    <name type="scientific">Pedobacter hartonius</name>
    <dbReference type="NCBI Taxonomy" id="425514"/>
    <lineage>
        <taxon>Bacteria</taxon>
        <taxon>Pseudomonadati</taxon>
        <taxon>Bacteroidota</taxon>
        <taxon>Sphingobacteriia</taxon>
        <taxon>Sphingobacteriales</taxon>
        <taxon>Sphingobacteriaceae</taxon>
        <taxon>Pedobacter</taxon>
    </lineage>
</organism>
<comment type="catalytic activity">
    <reaction evidence="1 9">
        <text>(2S)-2-acetolactate + H(+) = (R)-acetoin + CO2</text>
        <dbReference type="Rhea" id="RHEA:21580"/>
        <dbReference type="ChEBI" id="CHEBI:15378"/>
        <dbReference type="ChEBI" id="CHEBI:15686"/>
        <dbReference type="ChEBI" id="CHEBI:16526"/>
        <dbReference type="ChEBI" id="CHEBI:58476"/>
        <dbReference type="EC" id="4.1.1.5"/>
    </reaction>
</comment>
<dbReference type="NCBIfam" id="TIGR01252">
    <property type="entry name" value="acetolac_decarb"/>
    <property type="match status" value="1"/>
</dbReference>
<dbReference type="EMBL" id="FNRA01000012">
    <property type="protein sequence ID" value="SEB15121.1"/>
    <property type="molecule type" value="Genomic_DNA"/>
</dbReference>
<dbReference type="AlphaFoldDB" id="A0A1H4H0I0"/>
<keyword evidence="6 9" id="KW-0210">Decarboxylase</keyword>
<evidence type="ECO:0000256" key="1">
    <source>
        <dbReference type="ARBA" id="ARBA00001784"/>
    </source>
</evidence>
<dbReference type="PIRSF" id="PIRSF001332">
    <property type="entry name" value="Acetolac_decarb"/>
    <property type="match status" value="1"/>
</dbReference>
<evidence type="ECO:0000256" key="8">
    <source>
        <dbReference type="ARBA" id="ARBA00023239"/>
    </source>
</evidence>
<gene>
    <name evidence="11" type="ORF">SAMN05443550_112111</name>
</gene>
<keyword evidence="8 9" id="KW-0456">Lyase</keyword>
<dbReference type="EC" id="4.1.1.5" evidence="4 9"/>
<reference evidence="11 12" key="1">
    <citation type="submission" date="2016-10" db="EMBL/GenBank/DDBJ databases">
        <authorList>
            <person name="de Groot N.N."/>
        </authorList>
    </citation>
    <scope>NUCLEOTIDE SEQUENCE [LARGE SCALE GENOMIC DNA]</scope>
    <source>
        <strain evidence="11 12">DSM 19033</strain>
    </source>
</reference>
<dbReference type="GO" id="GO:0045151">
    <property type="term" value="P:acetoin biosynthetic process"/>
    <property type="evidence" value="ECO:0007669"/>
    <property type="project" value="UniProtKB-UniRule"/>
</dbReference>
<name>A0A1H4H0I0_9SPHI</name>
<dbReference type="UniPathway" id="UPA00626">
    <property type="reaction ID" value="UER00678"/>
</dbReference>
<dbReference type="STRING" id="425514.SAMN05443550_112111"/>
<dbReference type="Pfam" id="PF03306">
    <property type="entry name" value="AAL_decarboxy"/>
    <property type="match status" value="1"/>
</dbReference>
<keyword evidence="7 9" id="KW-0005">Acetoin biosynthesis</keyword>
<evidence type="ECO:0000313" key="12">
    <source>
        <dbReference type="Proteomes" id="UP000198850"/>
    </source>
</evidence>
<dbReference type="SUPFAM" id="SSF117856">
    <property type="entry name" value="AF0104/ALDC/Ptd012-like"/>
    <property type="match status" value="1"/>
</dbReference>